<dbReference type="Gene3D" id="1.10.10.10">
    <property type="entry name" value="Winged helix-like DNA-binding domain superfamily/Winged helix DNA-binding domain"/>
    <property type="match status" value="1"/>
</dbReference>
<evidence type="ECO:0000313" key="7">
    <source>
        <dbReference type="Proteomes" id="UP000643610"/>
    </source>
</evidence>
<name>A0ABR6XT69_9BURK</name>
<comment type="similarity">
    <text evidence="1">Belongs to the LysR transcriptional regulatory family.</text>
</comment>
<dbReference type="InterPro" id="IPR005119">
    <property type="entry name" value="LysR_subst-bd"/>
</dbReference>
<accession>A0ABR6XT69</accession>
<evidence type="ECO:0000313" key="6">
    <source>
        <dbReference type="EMBL" id="MBC3832692.1"/>
    </source>
</evidence>
<dbReference type="RefSeq" id="WP_186891744.1">
    <property type="nucleotide sequence ID" value="NZ_JACOFU010000006.1"/>
</dbReference>
<protein>
    <submittedName>
        <fullName evidence="6">LysR family transcriptional regulator</fullName>
    </submittedName>
</protein>
<dbReference type="SUPFAM" id="SSF46785">
    <property type="entry name" value="Winged helix' DNA-binding domain"/>
    <property type="match status" value="1"/>
</dbReference>
<evidence type="ECO:0000256" key="1">
    <source>
        <dbReference type="ARBA" id="ARBA00009437"/>
    </source>
</evidence>
<evidence type="ECO:0000259" key="5">
    <source>
        <dbReference type="PROSITE" id="PS50931"/>
    </source>
</evidence>
<keyword evidence="2" id="KW-0805">Transcription regulation</keyword>
<dbReference type="PANTHER" id="PTHR30537">
    <property type="entry name" value="HTH-TYPE TRANSCRIPTIONAL REGULATOR"/>
    <property type="match status" value="1"/>
</dbReference>
<proteinExistence type="inferred from homology"/>
<dbReference type="CDD" id="cd08422">
    <property type="entry name" value="PBP2_CrgA_like"/>
    <property type="match status" value="1"/>
</dbReference>
<dbReference type="Gene3D" id="3.40.190.290">
    <property type="match status" value="1"/>
</dbReference>
<keyword evidence="3" id="KW-0238">DNA-binding</keyword>
<dbReference type="InterPro" id="IPR036388">
    <property type="entry name" value="WH-like_DNA-bd_sf"/>
</dbReference>
<feature type="domain" description="HTH lysR-type" evidence="5">
    <location>
        <begin position="13"/>
        <end position="65"/>
    </location>
</feature>
<evidence type="ECO:0000256" key="3">
    <source>
        <dbReference type="ARBA" id="ARBA00023125"/>
    </source>
</evidence>
<dbReference type="Pfam" id="PF03466">
    <property type="entry name" value="LysR_substrate"/>
    <property type="match status" value="1"/>
</dbReference>
<evidence type="ECO:0000256" key="2">
    <source>
        <dbReference type="ARBA" id="ARBA00023015"/>
    </source>
</evidence>
<dbReference type="PROSITE" id="PS50931">
    <property type="entry name" value="HTH_LYSR"/>
    <property type="match status" value="1"/>
</dbReference>
<dbReference type="SUPFAM" id="SSF53850">
    <property type="entry name" value="Periplasmic binding protein-like II"/>
    <property type="match status" value="1"/>
</dbReference>
<dbReference type="PRINTS" id="PR00039">
    <property type="entry name" value="HTHLYSR"/>
</dbReference>
<sequence length="311" mass="34920">MPLQFSDVMLGSIELFCLAAEYESFTEAANHAGLTPAAVSRNVLRLEQRLGVKLFVRTTRKIRLSEAGRNYYLQCKHALQQIVDAEREASGQQVIPAGILRVSMPTPFGHHFLLPLMPAFLQAYPQIQLDLQLSNWNVDFTSEGFDLAIRVRVPPDSGMIARKLIDAELVVVAAPAYLQQHGAPTSLEQLAQHQCIQFILPSIGQNVIWQFKRDGQELDWPTTGSYSISDDILGTVSLAKHGAGLIQTYRFVVEAELQSGQLCEVLQEFGGRSRPFSLLYPRHRHMPARLRVFIDFLMKACETLRKENTST</sequence>
<keyword evidence="4" id="KW-0804">Transcription</keyword>
<dbReference type="PANTHER" id="PTHR30537:SF5">
    <property type="entry name" value="HTH-TYPE TRANSCRIPTIONAL ACTIVATOR TTDR-RELATED"/>
    <property type="match status" value="1"/>
</dbReference>
<dbReference type="Pfam" id="PF00126">
    <property type="entry name" value="HTH_1"/>
    <property type="match status" value="1"/>
</dbReference>
<gene>
    <name evidence="6" type="ORF">H8K33_14380</name>
</gene>
<evidence type="ECO:0000256" key="4">
    <source>
        <dbReference type="ARBA" id="ARBA00023163"/>
    </source>
</evidence>
<dbReference type="InterPro" id="IPR036390">
    <property type="entry name" value="WH_DNA-bd_sf"/>
</dbReference>
<organism evidence="6 7">
    <name type="scientific">Undibacterium amnicola</name>
    <dbReference type="NCBI Taxonomy" id="1834038"/>
    <lineage>
        <taxon>Bacteria</taxon>
        <taxon>Pseudomonadati</taxon>
        <taxon>Pseudomonadota</taxon>
        <taxon>Betaproteobacteria</taxon>
        <taxon>Burkholderiales</taxon>
        <taxon>Oxalobacteraceae</taxon>
        <taxon>Undibacterium</taxon>
    </lineage>
</organism>
<dbReference type="Proteomes" id="UP000643610">
    <property type="component" value="Unassembled WGS sequence"/>
</dbReference>
<dbReference type="EMBL" id="JACOFU010000006">
    <property type="protein sequence ID" value="MBC3832692.1"/>
    <property type="molecule type" value="Genomic_DNA"/>
</dbReference>
<keyword evidence="7" id="KW-1185">Reference proteome</keyword>
<dbReference type="InterPro" id="IPR058163">
    <property type="entry name" value="LysR-type_TF_proteobact-type"/>
</dbReference>
<comment type="caution">
    <text evidence="6">The sequence shown here is derived from an EMBL/GenBank/DDBJ whole genome shotgun (WGS) entry which is preliminary data.</text>
</comment>
<reference evidence="6 7" key="1">
    <citation type="submission" date="2020-08" db="EMBL/GenBank/DDBJ databases">
        <title>Novel species isolated from subtropical streams in China.</title>
        <authorList>
            <person name="Lu H."/>
        </authorList>
    </citation>
    <scope>NUCLEOTIDE SEQUENCE [LARGE SCALE GENOMIC DNA]</scope>
    <source>
        <strain evidence="6 7">KCTC 52442</strain>
    </source>
</reference>
<dbReference type="InterPro" id="IPR000847">
    <property type="entry name" value="LysR_HTH_N"/>
</dbReference>